<dbReference type="AlphaFoldDB" id="X1L6W3"/>
<feature type="domain" description="PhoU" evidence="1">
    <location>
        <begin position="24"/>
        <end position="108"/>
    </location>
</feature>
<dbReference type="SUPFAM" id="SSF109755">
    <property type="entry name" value="PhoU-like"/>
    <property type="match status" value="1"/>
</dbReference>
<accession>X1L6W3</accession>
<protein>
    <recommendedName>
        <fullName evidence="1">PhoU domain-containing protein</fullName>
    </recommendedName>
</protein>
<dbReference type="InterPro" id="IPR028366">
    <property type="entry name" value="PhoU"/>
</dbReference>
<organism evidence="2">
    <name type="scientific">marine sediment metagenome</name>
    <dbReference type="NCBI Taxonomy" id="412755"/>
    <lineage>
        <taxon>unclassified sequences</taxon>
        <taxon>metagenomes</taxon>
        <taxon>ecological metagenomes</taxon>
    </lineage>
</organism>
<dbReference type="EMBL" id="BARV01006578">
    <property type="protein sequence ID" value="GAI14743.1"/>
    <property type="molecule type" value="Genomic_DNA"/>
</dbReference>
<dbReference type="InterPro" id="IPR026022">
    <property type="entry name" value="PhoU_dom"/>
</dbReference>
<dbReference type="Gene3D" id="1.20.58.220">
    <property type="entry name" value="Phosphate transport system protein phou homolog 2, domain 2"/>
    <property type="match status" value="1"/>
</dbReference>
<dbReference type="GO" id="GO:0045936">
    <property type="term" value="P:negative regulation of phosphate metabolic process"/>
    <property type="evidence" value="ECO:0007669"/>
    <property type="project" value="InterPro"/>
</dbReference>
<dbReference type="PANTHER" id="PTHR42930:SF3">
    <property type="entry name" value="PHOSPHATE-SPECIFIC TRANSPORT SYSTEM ACCESSORY PROTEIN PHOU"/>
    <property type="match status" value="1"/>
</dbReference>
<feature type="domain" description="PhoU" evidence="1">
    <location>
        <begin position="130"/>
        <end position="207"/>
    </location>
</feature>
<dbReference type="GO" id="GO:0030643">
    <property type="term" value="P:intracellular phosphate ion homeostasis"/>
    <property type="evidence" value="ECO:0007669"/>
    <property type="project" value="InterPro"/>
</dbReference>
<dbReference type="PANTHER" id="PTHR42930">
    <property type="entry name" value="PHOSPHATE-SPECIFIC TRANSPORT SYSTEM ACCESSORY PROTEIN PHOU"/>
    <property type="match status" value="1"/>
</dbReference>
<dbReference type="Pfam" id="PF01895">
    <property type="entry name" value="PhoU"/>
    <property type="match status" value="2"/>
</dbReference>
<sequence length="222" mass="25828">MFHEFLNIWRKKDLTFETLNESIEMLREDQEMFLEAVRSLRESDNGILRIDIYKKDKEVNKSERDIRKKVLTHLMLFDKTEITSGLVFASIVIDIERIGDYTKNIADLAILHKKKLIAGSFDNQVASIENRVKGFFDITIKAFPESNAELARKVLSEYKTLSYDCTMIKESLIKKENKLNGSEAVTLALYLRFLKRVAAHLFNICSSVVNPFHRIGYKEKKK</sequence>
<evidence type="ECO:0000259" key="1">
    <source>
        <dbReference type="Pfam" id="PF01895"/>
    </source>
</evidence>
<evidence type="ECO:0000313" key="2">
    <source>
        <dbReference type="EMBL" id="GAI14743.1"/>
    </source>
</evidence>
<name>X1L6W3_9ZZZZ</name>
<gene>
    <name evidence="2" type="ORF">S06H3_13472</name>
</gene>
<reference evidence="2" key="1">
    <citation type="journal article" date="2014" name="Front. Microbiol.">
        <title>High frequency of phylogenetically diverse reductive dehalogenase-homologous genes in deep subseafloor sedimentary metagenomes.</title>
        <authorList>
            <person name="Kawai M."/>
            <person name="Futagami T."/>
            <person name="Toyoda A."/>
            <person name="Takaki Y."/>
            <person name="Nishi S."/>
            <person name="Hori S."/>
            <person name="Arai W."/>
            <person name="Tsubouchi T."/>
            <person name="Morono Y."/>
            <person name="Uchiyama I."/>
            <person name="Ito T."/>
            <person name="Fujiyama A."/>
            <person name="Inagaki F."/>
            <person name="Takami H."/>
        </authorList>
    </citation>
    <scope>NUCLEOTIDE SEQUENCE</scope>
    <source>
        <strain evidence="2">Expedition CK06-06</strain>
    </source>
</reference>
<comment type="caution">
    <text evidence="2">The sequence shown here is derived from an EMBL/GenBank/DDBJ whole genome shotgun (WGS) entry which is preliminary data.</text>
</comment>
<dbReference type="InterPro" id="IPR038078">
    <property type="entry name" value="PhoU-like_sf"/>
</dbReference>
<proteinExistence type="predicted"/>